<dbReference type="PANTHER" id="PTHR43065:SF46">
    <property type="entry name" value="C4-DICARBOXYLATE TRANSPORT SENSOR PROTEIN DCTB"/>
    <property type="match status" value="1"/>
</dbReference>
<dbReference type="CDD" id="cd00130">
    <property type="entry name" value="PAS"/>
    <property type="match status" value="1"/>
</dbReference>
<dbReference type="SMART" id="SM00091">
    <property type="entry name" value="PAS"/>
    <property type="match status" value="1"/>
</dbReference>
<dbReference type="PROSITE" id="PS50109">
    <property type="entry name" value="HIS_KIN"/>
    <property type="match status" value="1"/>
</dbReference>
<dbReference type="PRINTS" id="PR00344">
    <property type="entry name" value="BCTRLSENSOR"/>
</dbReference>
<reference evidence="11" key="1">
    <citation type="journal article" date="2019" name="Int. J. Syst. Evol. Microbiol.">
        <title>The Global Catalogue of Microorganisms (GCM) 10K type strain sequencing project: providing services to taxonomists for standard genome sequencing and annotation.</title>
        <authorList>
            <consortium name="The Broad Institute Genomics Platform"/>
            <consortium name="The Broad Institute Genome Sequencing Center for Infectious Disease"/>
            <person name="Wu L."/>
            <person name="Ma J."/>
        </authorList>
    </citation>
    <scope>NUCLEOTIDE SEQUENCE [LARGE SCALE GENOMIC DNA]</scope>
    <source>
        <strain evidence="11">CGMCC 1.15790</strain>
    </source>
</reference>
<evidence type="ECO:0000313" key="11">
    <source>
        <dbReference type="Proteomes" id="UP001596143"/>
    </source>
</evidence>
<name>A0ABW0U9G8_9BACI</name>
<comment type="caution">
    <text evidence="10">The sequence shown here is derived from an EMBL/GenBank/DDBJ whole genome shotgun (WGS) entry which is preliminary data.</text>
</comment>
<dbReference type="InterPro" id="IPR036890">
    <property type="entry name" value="HATPase_C_sf"/>
</dbReference>
<dbReference type="Gene3D" id="3.30.450.20">
    <property type="entry name" value="PAS domain"/>
    <property type="match status" value="1"/>
</dbReference>
<dbReference type="SUPFAM" id="SSF47384">
    <property type="entry name" value="Homodimeric domain of signal transducing histidine kinase"/>
    <property type="match status" value="1"/>
</dbReference>
<dbReference type="Pfam" id="PF13185">
    <property type="entry name" value="GAF_2"/>
    <property type="match status" value="1"/>
</dbReference>
<evidence type="ECO:0000256" key="2">
    <source>
        <dbReference type="ARBA" id="ARBA00012438"/>
    </source>
</evidence>
<dbReference type="PANTHER" id="PTHR43065">
    <property type="entry name" value="SENSOR HISTIDINE KINASE"/>
    <property type="match status" value="1"/>
</dbReference>
<dbReference type="RefSeq" id="WP_270897372.1">
    <property type="nucleotide sequence ID" value="NZ_JBHSPF010000064.1"/>
</dbReference>
<dbReference type="InterPro" id="IPR004358">
    <property type="entry name" value="Sig_transdc_His_kin-like_C"/>
</dbReference>
<comment type="catalytic activity">
    <reaction evidence="1">
        <text>ATP + protein L-histidine = ADP + protein N-phospho-L-histidine.</text>
        <dbReference type="EC" id="2.7.13.3"/>
    </reaction>
</comment>
<dbReference type="InterPro" id="IPR000014">
    <property type="entry name" value="PAS"/>
</dbReference>
<evidence type="ECO:0000256" key="4">
    <source>
        <dbReference type="ARBA" id="ARBA00022679"/>
    </source>
</evidence>
<gene>
    <name evidence="10" type="ORF">ACFPTR_12230</name>
</gene>
<evidence type="ECO:0000313" key="10">
    <source>
        <dbReference type="EMBL" id="MFC5629618.1"/>
    </source>
</evidence>
<evidence type="ECO:0000256" key="7">
    <source>
        <dbReference type="ARBA" id="ARBA00022840"/>
    </source>
</evidence>
<keyword evidence="4" id="KW-0808">Transferase</keyword>
<dbReference type="Gene3D" id="1.10.287.130">
    <property type="match status" value="1"/>
</dbReference>
<sequence length="558" mass="64437">MRKDKNNMIELLTGVKSSKKSYYIELKRTIEALEKKNMKLEIINDVTKGFNVNMPMEDMLKNVLEKLEQIIVVDRISLSILEKEELVLTDFYPEDAFHLRPGTIIPKQRSIYWEAIHYKKVITYNVPKDNKENKYVEESALRRLHIQFLLLIPLCMKEKVIGVLSLGSNRDMTLSQDDVSFLQQLADQLAVCIENAHLYQAVLRGKEEWEETFQAVRDMLIYVDMDHRIVRYNQAVKEFFQRDDDEIKGKKCHDLLFSNEEDCPLATSYCTKQMDYRQLTLHNDRICDIYTYPVLNEAEEMNGVIIYIKDVTEHVQTQAQLIQSGKLVALGEMAAGVAHELNSPLTAIIGNSQLLLRELKKSDASYPLVYDINECGKRSRRIIRNLLTFSRQEEYQFEPCSLHQAIEEVITLVGYQITKQHIDIEVELHPSLPSIYGNIQQLEQVVINLLLNAKDAFDEVERDNQQIRIKTTVQEKEEKDFVALIIEDNGKGMTKKELKNIFHPFYTTKEKLKGTGLGLSVSLGIVKAHQGFIDVKSKLGNGSTFTLFFPIYEGVEEN</sequence>
<dbReference type="Gene3D" id="3.30.565.10">
    <property type="entry name" value="Histidine kinase-like ATPase, C-terminal domain"/>
    <property type="match status" value="1"/>
</dbReference>
<dbReference type="NCBIfam" id="TIGR00229">
    <property type="entry name" value="sensory_box"/>
    <property type="match status" value="1"/>
</dbReference>
<dbReference type="SUPFAM" id="SSF55874">
    <property type="entry name" value="ATPase domain of HSP90 chaperone/DNA topoisomerase II/histidine kinase"/>
    <property type="match status" value="1"/>
</dbReference>
<accession>A0ABW0U9G8</accession>
<dbReference type="InterPro" id="IPR029016">
    <property type="entry name" value="GAF-like_dom_sf"/>
</dbReference>
<proteinExistence type="predicted"/>
<dbReference type="EMBL" id="JBHSPF010000064">
    <property type="protein sequence ID" value="MFC5629618.1"/>
    <property type="molecule type" value="Genomic_DNA"/>
</dbReference>
<dbReference type="InterPro" id="IPR035965">
    <property type="entry name" value="PAS-like_dom_sf"/>
</dbReference>
<dbReference type="SMART" id="SM00387">
    <property type="entry name" value="HATPase_c"/>
    <property type="match status" value="1"/>
</dbReference>
<evidence type="ECO:0000256" key="6">
    <source>
        <dbReference type="ARBA" id="ARBA00022777"/>
    </source>
</evidence>
<keyword evidence="7 10" id="KW-0067">ATP-binding</keyword>
<protein>
    <recommendedName>
        <fullName evidence="2">histidine kinase</fullName>
        <ecNumber evidence="2">2.7.13.3</ecNumber>
    </recommendedName>
</protein>
<keyword evidence="3" id="KW-0597">Phosphoprotein</keyword>
<dbReference type="SMART" id="SM00065">
    <property type="entry name" value="GAF"/>
    <property type="match status" value="1"/>
</dbReference>
<keyword evidence="5" id="KW-0547">Nucleotide-binding</keyword>
<dbReference type="SUPFAM" id="SSF55785">
    <property type="entry name" value="PYP-like sensor domain (PAS domain)"/>
    <property type="match status" value="1"/>
</dbReference>
<dbReference type="Gene3D" id="3.30.450.40">
    <property type="match status" value="1"/>
</dbReference>
<dbReference type="Pfam" id="PF00512">
    <property type="entry name" value="HisKA"/>
    <property type="match status" value="1"/>
</dbReference>
<dbReference type="Pfam" id="PF02518">
    <property type="entry name" value="HATPase_c"/>
    <property type="match status" value="1"/>
</dbReference>
<evidence type="ECO:0000256" key="5">
    <source>
        <dbReference type="ARBA" id="ARBA00022741"/>
    </source>
</evidence>
<dbReference type="CDD" id="cd00082">
    <property type="entry name" value="HisKA"/>
    <property type="match status" value="1"/>
</dbReference>
<keyword evidence="8" id="KW-0902">Two-component regulatory system</keyword>
<dbReference type="GO" id="GO:0005524">
    <property type="term" value="F:ATP binding"/>
    <property type="evidence" value="ECO:0007669"/>
    <property type="project" value="UniProtKB-KW"/>
</dbReference>
<dbReference type="Proteomes" id="UP001596143">
    <property type="component" value="Unassembled WGS sequence"/>
</dbReference>
<dbReference type="SUPFAM" id="SSF55781">
    <property type="entry name" value="GAF domain-like"/>
    <property type="match status" value="1"/>
</dbReference>
<evidence type="ECO:0000256" key="8">
    <source>
        <dbReference type="ARBA" id="ARBA00023012"/>
    </source>
</evidence>
<dbReference type="InterPro" id="IPR005467">
    <property type="entry name" value="His_kinase_dom"/>
</dbReference>
<feature type="domain" description="Histidine kinase" evidence="9">
    <location>
        <begin position="336"/>
        <end position="553"/>
    </location>
</feature>
<dbReference type="InterPro" id="IPR003594">
    <property type="entry name" value="HATPase_dom"/>
</dbReference>
<dbReference type="InterPro" id="IPR003661">
    <property type="entry name" value="HisK_dim/P_dom"/>
</dbReference>
<dbReference type="InterPro" id="IPR036097">
    <property type="entry name" value="HisK_dim/P_sf"/>
</dbReference>
<evidence type="ECO:0000256" key="3">
    <source>
        <dbReference type="ARBA" id="ARBA00022553"/>
    </source>
</evidence>
<dbReference type="InterPro" id="IPR003018">
    <property type="entry name" value="GAF"/>
</dbReference>
<keyword evidence="6" id="KW-0418">Kinase</keyword>
<organism evidence="10 11">
    <name type="scientific">Aliibacillus thermotolerans</name>
    <dbReference type="NCBI Taxonomy" id="1834418"/>
    <lineage>
        <taxon>Bacteria</taxon>
        <taxon>Bacillati</taxon>
        <taxon>Bacillota</taxon>
        <taxon>Bacilli</taxon>
        <taxon>Bacillales</taxon>
        <taxon>Bacillaceae</taxon>
        <taxon>Aliibacillus</taxon>
    </lineage>
</organism>
<evidence type="ECO:0000259" key="9">
    <source>
        <dbReference type="PROSITE" id="PS50109"/>
    </source>
</evidence>
<evidence type="ECO:0000256" key="1">
    <source>
        <dbReference type="ARBA" id="ARBA00000085"/>
    </source>
</evidence>
<dbReference type="SMART" id="SM00388">
    <property type="entry name" value="HisKA"/>
    <property type="match status" value="1"/>
</dbReference>
<dbReference type="Pfam" id="PF13426">
    <property type="entry name" value="PAS_9"/>
    <property type="match status" value="1"/>
</dbReference>
<keyword evidence="11" id="KW-1185">Reference proteome</keyword>
<dbReference type="EC" id="2.7.13.3" evidence="2"/>